<protein>
    <submittedName>
        <fullName evidence="1">Uncharacterized protein</fullName>
    </submittedName>
</protein>
<evidence type="ECO:0000313" key="1">
    <source>
        <dbReference type="EMBL" id="PSR79010.1"/>
    </source>
</evidence>
<name>A0A2R6NXT0_9APHY</name>
<dbReference type="EMBL" id="MLYV02000712">
    <property type="protein sequence ID" value="PSR79010.1"/>
    <property type="molecule type" value="Genomic_DNA"/>
</dbReference>
<dbReference type="AlphaFoldDB" id="A0A2R6NXT0"/>
<evidence type="ECO:0000313" key="2">
    <source>
        <dbReference type="Proteomes" id="UP000186601"/>
    </source>
</evidence>
<keyword evidence="2" id="KW-1185">Reference proteome</keyword>
<accession>A0A2R6NXT0</accession>
<reference evidence="1 2" key="1">
    <citation type="submission" date="2018-02" db="EMBL/GenBank/DDBJ databases">
        <title>Genome sequence of the basidiomycete white-rot fungus Phlebia centrifuga.</title>
        <authorList>
            <person name="Granchi Z."/>
            <person name="Peng M."/>
            <person name="de Vries R.P."/>
            <person name="Hilden K."/>
            <person name="Makela M.R."/>
            <person name="Grigoriev I."/>
            <person name="Riley R."/>
        </authorList>
    </citation>
    <scope>NUCLEOTIDE SEQUENCE [LARGE SCALE GENOMIC DNA]</scope>
    <source>
        <strain evidence="1 2">FBCC195</strain>
    </source>
</reference>
<comment type="caution">
    <text evidence="1">The sequence shown here is derived from an EMBL/GenBank/DDBJ whole genome shotgun (WGS) entry which is preliminary data.</text>
</comment>
<sequence>MYIVWKGMAMHTMSTWFKAAENLWWMLDSNSVFQSCEGEGNEPLQYIRREHWYVPY</sequence>
<gene>
    <name evidence="1" type="ORF">PHLCEN_2v7197</name>
</gene>
<dbReference type="Proteomes" id="UP000186601">
    <property type="component" value="Unassembled WGS sequence"/>
</dbReference>
<organism evidence="1 2">
    <name type="scientific">Hermanssonia centrifuga</name>
    <dbReference type="NCBI Taxonomy" id="98765"/>
    <lineage>
        <taxon>Eukaryota</taxon>
        <taxon>Fungi</taxon>
        <taxon>Dikarya</taxon>
        <taxon>Basidiomycota</taxon>
        <taxon>Agaricomycotina</taxon>
        <taxon>Agaricomycetes</taxon>
        <taxon>Polyporales</taxon>
        <taxon>Meruliaceae</taxon>
        <taxon>Hermanssonia</taxon>
    </lineage>
</organism>
<proteinExistence type="predicted"/>